<name>A0A1H3X2D3_9BACT</name>
<evidence type="ECO:0000313" key="2">
    <source>
        <dbReference type="Proteomes" id="UP000199041"/>
    </source>
</evidence>
<gene>
    <name evidence="1" type="ORF">SAMN05192529_104163</name>
</gene>
<keyword evidence="2" id="KW-1185">Reference proteome</keyword>
<protein>
    <submittedName>
        <fullName evidence="1">Uncharacterized protein</fullName>
    </submittedName>
</protein>
<organism evidence="1 2">
    <name type="scientific">Arachidicoccus rhizosphaerae</name>
    <dbReference type="NCBI Taxonomy" id="551991"/>
    <lineage>
        <taxon>Bacteria</taxon>
        <taxon>Pseudomonadati</taxon>
        <taxon>Bacteroidota</taxon>
        <taxon>Chitinophagia</taxon>
        <taxon>Chitinophagales</taxon>
        <taxon>Chitinophagaceae</taxon>
        <taxon>Arachidicoccus</taxon>
    </lineage>
</organism>
<accession>A0A1H3X2D3</accession>
<dbReference type="AlphaFoldDB" id="A0A1H3X2D3"/>
<dbReference type="EMBL" id="FNQY01000004">
    <property type="protein sequence ID" value="SDZ93557.1"/>
    <property type="molecule type" value="Genomic_DNA"/>
</dbReference>
<reference evidence="1 2" key="1">
    <citation type="submission" date="2016-10" db="EMBL/GenBank/DDBJ databases">
        <authorList>
            <person name="de Groot N.N."/>
        </authorList>
    </citation>
    <scope>NUCLEOTIDE SEQUENCE [LARGE SCALE GENOMIC DNA]</scope>
    <source>
        <strain evidence="1 2">Vu-144</strain>
    </source>
</reference>
<dbReference type="Proteomes" id="UP000199041">
    <property type="component" value="Unassembled WGS sequence"/>
</dbReference>
<dbReference type="STRING" id="551991.SAMN05192529_104163"/>
<proteinExistence type="predicted"/>
<evidence type="ECO:0000313" key="1">
    <source>
        <dbReference type="EMBL" id="SDZ93557.1"/>
    </source>
</evidence>
<sequence length="35" mass="4131">MEYSSMLKVKVNFSLFVLESKSKNRVAEFTVTNFR</sequence>